<protein>
    <submittedName>
        <fullName evidence="1">Uncharacterized protein</fullName>
    </submittedName>
</protein>
<reference evidence="1" key="2">
    <citation type="journal article" date="2015" name="Data Brief">
        <title>Shoot transcriptome of the giant reed, Arundo donax.</title>
        <authorList>
            <person name="Barrero R.A."/>
            <person name="Guerrero F.D."/>
            <person name="Moolhuijzen P."/>
            <person name="Goolsby J.A."/>
            <person name="Tidwell J."/>
            <person name="Bellgard S.E."/>
            <person name="Bellgard M.I."/>
        </authorList>
    </citation>
    <scope>NUCLEOTIDE SEQUENCE</scope>
    <source>
        <tissue evidence="1">Shoot tissue taken approximately 20 cm above the soil surface</tissue>
    </source>
</reference>
<proteinExistence type="predicted"/>
<reference evidence="1" key="1">
    <citation type="submission" date="2014-09" db="EMBL/GenBank/DDBJ databases">
        <authorList>
            <person name="Magalhaes I.L.F."/>
            <person name="Oliveira U."/>
            <person name="Santos F.R."/>
            <person name="Vidigal T.H.D.A."/>
            <person name="Brescovit A.D."/>
            <person name="Santos A.J."/>
        </authorList>
    </citation>
    <scope>NUCLEOTIDE SEQUENCE</scope>
    <source>
        <tissue evidence="1">Shoot tissue taken approximately 20 cm above the soil surface</tissue>
    </source>
</reference>
<name>A0A0A9FTU2_ARUDO</name>
<dbReference type="EMBL" id="GBRH01183262">
    <property type="protein sequence ID" value="JAE14634.1"/>
    <property type="molecule type" value="Transcribed_RNA"/>
</dbReference>
<organism evidence="1">
    <name type="scientific">Arundo donax</name>
    <name type="common">Giant reed</name>
    <name type="synonym">Donax arundinaceus</name>
    <dbReference type="NCBI Taxonomy" id="35708"/>
    <lineage>
        <taxon>Eukaryota</taxon>
        <taxon>Viridiplantae</taxon>
        <taxon>Streptophyta</taxon>
        <taxon>Embryophyta</taxon>
        <taxon>Tracheophyta</taxon>
        <taxon>Spermatophyta</taxon>
        <taxon>Magnoliopsida</taxon>
        <taxon>Liliopsida</taxon>
        <taxon>Poales</taxon>
        <taxon>Poaceae</taxon>
        <taxon>PACMAD clade</taxon>
        <taxon>Arundinoideae</taxon>
        <taxon>Arundineae</taxon>
        <taxon>Arundo</taxon>
    </lineage>
</organism>
<evidence type="ECO:0000313" key="1">
    <source>
        <dbReference type="EMBL" id="JAE14634.1"/>
    </source>
</evidence>
<dbReference type="AlphaFoldDB" id="A0A0A9FTU2"/>
<accession>A0A0A9FTU2</accession>
<sequence length="72" mass="8461">MRSTKHTQYAPRNPGFLFLAPLPVVLLLPKISRLKFDHSYVINLNGFLREKDNFLLYTTWLYKTMPHGPFVP</sequence>